<proteinExistence type="predicted"/>
<name>A0A1G6JRP6_9GAMM</name>
<evidence type="ECO:0000313" key="2">
    <source>
        <dbReference type="Proteomes" id="UP000243468"/>
    </source>
</evidence>
<reference evidence="2" key="1">
    <citation type="submission" date="2016-09" db="EMBL/GenBank/DDBJ databases">
        <authorList>
            <person name="Varghese N."/>
            <person name="Submissions S."/>
        </authorList>
    </citation>
    <scope>NUCLEOTIDE SEQUENCE [LARGE SCALE GENOMIC DNA]</scope>
    <source>
        <strain evidence="2">ANC 4667</strain>
    </source>
</reference>
<keyword evidence="2" id="KW-1185">Reference proteome</keyword>
<dbReference type="OrthoDB" id="6705934at2"/>
<accession>A0A1G6JRP6</accession>
<dbReference type="EMBL" id="FMYO01000004">
    <property type="protein sequence ID" value="SDC21331.1"/>
    <property type="molecule type" value="Genomic_DNA"/>
</dbReference>
<sequence length="319" mass="37123">MKTFLNIAVFGVSLNVLDQLKSQILLSVPREVQVRWVNIAEKNIDLLMVNDAFFASSSIQKILSQIHVQYLRLIKMPEQQGMIVNDTLSYPVTQLDHLREWLQEKFFDYEPDDHLHLPYTAVEQSVDISTVFDQCLLARNGFIQLFDHQGFLALADTMTERVWVNSDHPMTGFDKSLNQTYATNQFVQEMLKNTQAQDLRSWLWQMAYCSTNIELPEVHANQYFKLQIWPKFEPGYECRNLLKIATCFAQGAQIQTAINQLNIPKQQIIRFVAITDMLKMGSWIDAHEAKFMRSDESTDQGQMIKVRSFFMKLRKKLGL</sequence>
<protein>
    <submittedName>
        <fullName evidence="1">Uncharacterized protein</fullName>
    </submittedName>
</protein>
<gene>
    <name evidence="1" type="ORF">SAMN05421732_10446</name>
</gene>
<organism evidence="1 2">
    <name type="scientific">Acinetobacter kookii</name>
    <dbReference type="NCBI Taxonomy" id="1226327"/>
    <lineage>
        <taxon>Bacteria</taxon>
        <taxon>Pseudomonadati</taxon>
        <taxon>Pseudomonadota</taxon>
        <taxon>Gammaproteobacteria</taxon>
        <taxon>Moraxellales</taxon>
        <taxon>Moraxellaceae</taxon>
        <taxon>Acinetobacter</taxon>
    </lineage>
</organism>
<evidence type="ECO:0000313" key="1">
    <source>
        <dbReference type="EMBL" id="SDC21331.1"/>
    </source>
</evidence>
<dbReference type="STRING" id="1226327.SAMN05421732_10446"/>
<dbReference type="Proteomes" id="UP000243468">
    <property type="component" value="Unassembled WGS sequence"/>
</dbReference>
<dbReference type="RefSeq" id="WP_092819553.1">
    <property type="nucleotide sequence ID" value="NZ_BAABKJ010000010.1"/>
</dbReference>
<dbReference type="AlphaFoldDB" id="A0A1G6JRP6"/>